<keyword evidence="2" id="KW-0378">Hydrolase</keyword>
<accession>A0ABT9PLW2</accession>
<dbReference type="EMBL" id="JAUSQL010000001">
    <property type="protein sequence ID" value="MDP9833462.1"/>
    <property type="molecule type" value="Genomic_DNA"/>
</dbReference>
<proteinExistence type="predicted"/>
<protein>
    <submittedName>
        <fullName evidence="2">Alpha-beta hydrolase superfamily lysophospholipase</fullName>
    </submittedName>
</protein>
<feature type="domain" description="Serine aminopeptidase S33" evidence="1">
    <location>
        <begin position="77"/>
        <end position="259"/>
    </location>
</feature>
<gene>
    <name evidence="2" type="ORF">J2S45_002141</name>
</gene>
<sequence length="335" mass="36448">MPTPTPGWLGSPAPDYLGPTWRSRRIYLRDDDGGAPRGRTEFAVLVHEVDAEQLVAASGMAALWIPGFVDTFFHVEHAAAWREANVALVGLDMRRAGRALIGRHRDDVRDMSVRNEEIGRAIEVLRAWGAKKVILIGHSTGGLQVPLFAAANPGAADALILNSPWFDHNGSDLQKKQLTTLVDRLGARLPLLRIGKLDPTYARRLHVDFGGEFRFDPAHKPLDSEPVLAGFFRGVRRAQARLAAGLHITAPILVAHSSASGNPKKPSDAELDSTDVVLNVEDMVRLAPRLGPNVDLLAVPGGRHDLSLSPGPARAFYTERTISWALDNASTATRY</sequence>
<evidence type="ECO:0000313" key="2">
    <source>
        <dbReference type="EMBL" id="MDP9833462.1"/>
    </source>
</evidence>
<evidence type="ECO:0000313" key="3">
    <source>
        <dbReference type="Proteomes" id="UP001230145"/>
    </source>
</evidence>
<evidence type="ECO:0000259" key="1">
    <source>
        <dbReference type="Pfam" id="PF12146"/>
    </source>
</evidence>
<dbReference type="RefSeq" id="WP_307635402.1">
    <property type="nucleotide sequence ID" value="NZ_JAUSQL010000001.1"/>
</dbReference>
<dbReference type="Gene3D" id="3.40.50.1820">
    <property type="entry name" value="alpha/beta hydrolase"/>
    <property type="match status" value="1"/>
</dbReference>
<dbReference type="InterPro" id="IPR029058">
    <property type="entry name" value="AB_hydrolase_fold"/>
</dbReference>
<organism evidence="2 3">
    <name type="scientific">Trueperella abortisuis</name>
    <dbReference type="NCBI Taxonomy" id="445930"/>
    <lineage>
        <taxon>Bacteria</taxon>
        <taxon>Bacillati</taxon>
        <taxon>Actinomycetota</taxon>
        <taxon>Actinomycetes</taxon>
        <taxon>Actinomycetales</taxon>
        <taxon>Actinomycetaceae</taxon>
        <taxon>Trueperella</taxon>
    </lineage>
</organism>
<comment type="caution">
    <text evidence="2">The sequence shown here is derived from an EMBL/GenBank/DDBJ whole genome shotgun (WGS) entry which is preliminary data.</text>
</comment>
<dbReference type="Pfam" id="PF12146">
    <property type="entry name" value="Hydrolase_4"/>
    <property type="match status" value="1"/>
</dbReference>
<dbReference type="InterPro" id="IPR022742">
    <property type="entry name" value="Hydrolase_4"/>
</dbReference>
<name>A0ABT9PLW2_9ACTO</name>
<keyword evidence="3" id="KW-1185">Reference proteome</keyword>
<dbReference type="GO" id="GO:0016787">
    <property type="term" value="F:hydrolase activity"/>
    <property type="evidence" value="ECO:0007669"/>
    <property type="project" value="UniProtKB-KW"/>
</dbReference>
<dbReference type="Proteomes" id="UP001230145">
    <property type="component" value="Unassembled WGS sequence"/>
</dbReference>
<reference evidence="2 3" key="1">
    <citation type="submission" date="2023-07" db="EMBL/GenBank/DDBJ databases">
        <title>Sequencing the genomes of 1000 actinobacteria strains.</title>
        <authorList>
            <person name="Klenk H.-P."/>
        </authorList>
    </citation>
    <scope>NUCLEOTIDE SEQUENCE [LARGE SCALE GENOMIC DNA]</scope>
    <source>
        <strain evidence="2 3">DSM 19515</strain>
    </source>
</reference>
<dbReference type="SUPFAM" id="SSF53474">
    <property type="entry name" value="alpha/beta-Hydrolases"/>
    <property type="match status" value="1"/>
</dbReference>